<feature type="compositionally biased region" description="Basic and acidic residues" evidence="6">
    <location>
        <begin position="42"/>
        <end position="61"/>
    </location>
</feature>
<name>A0A1B9GML1_9TREE</name>
<feature type="compositionally biased region" description="Basic and acidic residues" evidence="6">
    <location>
        <begin position="580"/>
        <end position="593"/>
    </location>
</feature>
<feature type="transmembrane region" description="Helical" evidence="7">
    <location>
        <begin position="192"/>
        <end position="217"/>
    </location>
</feature>
<feature type="domain" description="Major facilitator superfamily (MFS) profile" evidence="8">
    <location>
        <begin position="126"/>
        <end position="572"/>
    </location>
</feature>
<dbReference type="PANTHER" id="PTHR23502:SF51">
    <property type="entry name" value="QUINIDINE RESISTANCE PROTEIN 1-RELATED"/>
    <property type="match status" value="1"/>
</dbReference>
<dbReference type="STRING" id="1296120.A0A1B9GML1"/>
<keyword evidence="5 7" id="KW-0472">Membrane</keyword>
<evidence type="ECO:0000259" key="8">
    <source>
        <dbReference type="PROSITE" id="PS50850"/>
    </source>
</evidence>
<dbReference type="Gene3D" id="1.20.1250.20">
    <property type="entry name" value="MFS general substrate transporter like domains"/>
    <property type="match status" value="1"/>
</dbReference>
<sequence>MAEPAADETALERARDRPEDRRLAPSISHIQPSARQDDDGDNHDLVKGVQHVERGKEDARSDAPTTTRSIASLSRPSASPAPTSTPTLGPAPAPVPFQDLNHVRTNLTTASGKGYSAFTDGQKWLIVIFSALGAIFSPISTNIYVPAIPTLAKAFNTTTERINLTVTVYLVFQALTPSIWGSAGDCYGRRPVFIACLSVYLLSCVGTALCPTSAYWLLMLMRVLQATGGSALIAVGTGVVADIATPQERGRYLGLFNLGTTVGPALGPLLGGIFAFTLGWRSIFWFLVIFCACVLVPMILAFPETLRSLVGDGSLPPPLWNCTPAALLRRKQEMKEMRERGESGDSLGLTKRAKFKPWASFLLFLEPDIALMFTWSSLYYAHWYALLTVFSTLLETQYKASEVVIGLCYIPNGVGAGLSGFATGRVMDVFYRKEKKRVGGDHRHCPDTFRLERVRFSILPYHLGILLASTMGLAWSIQAHAPIAVPIVLNLFVGIGTGFLTTTTIYGIDLFTGQGGAVTATFNLIRCALGAITVSTVDLVVQRMGAGWCFVLFSGICLAGTPIPFICLNWGPVWRRSRREKAEQREREGERVESGLPRSSALPPPAKVS</sequence>
<keyword evidence="2" id="KW-0813">Transport</keyword>
<keyword evidence="3 7" id="KW-0812">Transmembrane</keyword>
<proteinExistence type="predicted"/>
<keyword evidence="4 7" id="KW-1133">Transmembrane helix</keyword>
<reference evidence="9 10" key="1">
    <citation type="submission" date="2013-07" db="EMBL/GenBank/DDBJ databases">
        <title>The Genome Sequence of Cryptococcus heveanensis BCC8398.</title>
        <authorList>
            <consortium name="The Broad Institute Genome Sequencing Platform"/>
            <person name="Cuomo C."/>
            <person name="Litvintseva A."/>
            <person name="Chen Y."/>
            <person name="Heitman J."/>
            <person name="Sun S."/>
            <person name="Springer D."/>
            <person name="Dromer F."/>
            <person name="Young S.K."/>
            <person name="Zeng Q."/>
            <person name="Gargeya S."/>
            <person name="Fitzgerald M."/>
            <person name="Abouelleil A."/>
            <person name="Alvarado L."/>
            <person name="Berlin A.M."/>
            <person name="Chapman S.B."/>
            <person name="Dewar J."/>
            <person name="Goldberg J."/>
            <person name="Griggs A."/>
            <person name="Gujja S."/>
            <person name="Hansen M."/>
            <person name="Howarth C."/>
            <person name="Imamovic A."/>
            <person name="Larimer J."/>
            <person name="McCowan C."/>
            <person name="Murphy C."/>
            <person name="Pearson M."/>
            <person name="Priest M."/>
            <person name="Roberts A."/>
            <person name="Saif S."/>
            <person name="Shea T."/>
            <person name="Sykes S."/>
            <person name="Wortman J."/>
            <person name="Nusbaum C."/>
            <person name="Birren B."/>
        </authorList>
    </citation>
    <scope>NUCLEOTIDE SEQUENCE [LARGE SCALE GENOMIC DNA]</scope>
    <source>
        <strain evidence="9 10">BCC8398</strain>
    </source>
</reference>
<protein>
    <recommendedName>
        <fullName evidence="8">Major facilitator superfamily (MFS) profile domain-containing protein</fullName>
    </recommendedName>
</protein>
<dbReference type="FunFam" id="1.20.1720.10:FF:000009">
    <property type="entry name" value="MFS multidrug transporter"/>
    <property type="match status" value="1"/>
</dbReference>
<evidence type="ECO:0000256" key="3">
    <source>
        <dbReference type="ARBA" id="ARBA00022692"/>
    </source>
</evidence>
<feature type="transmembrane region" description="Helical" evidence="7">
    <location>
        <begin position="124"/>
        <end position="147"/>
    </location>
</feature>
<dbReference type="PROSITE" id="PS50850">
    <property type="entry name" value="MFS"/>
    <property type="match status" value="1"/>
</dbReference>
<dbReference type="Gene3D" id="1.20.1720.10">
    <property type="entry name" value="Multidrug resistance protein D"/>
    <property type="match status" value="1"/>
</dbReference>
<feature type="region of interest" description="Disordered" evidence="6">
    <location>
        <begin position="1"/>
        <end position="95"/>
    </location>
</feature>
<feature type="region of interest" description="Disordered" evidence="6">
    <location>
        <begin position="579"/>
        <end position="609"/>
    </location>
</feature>
<dbReference type="EMBL" id="KI669509">
    <property type="protein sequence ID" value="OCF32300.1"/>
    <property type="molecule type" value="Genomic_DNA"/>
</dbReference>
<evidence type="ECO:0000256" key="6">
    <source>
        <dbReference type="SAM" id="MobiDB-lite"/>
    </source>
</evidence>
<evidence type="ECO:0000256" key="4">
    <source>
        <dbReference type="ARBA" id="ARBA00022989"/>
    </source>
</evidence>
<feature type="transmembrane region" description="Helical" evidence="7">
    <location>
        <begin position="223"/>
        <end position="243"/>
    </location>
</feature>
<feature type="transmembrane region" description="Helical" evidence="7">
    <location>
        <begin position="520"/>
        <end position="539"/>
    </location>
</feature>
<feature type="compositionally biased region" description="Basic and acidic residues" evidence="6">
    <location>
        <begin position="10"/>
        <end position="23"/>
    </location>
</feature>
<feature type="transmembrane region" description="Helical" evidence="7">
    <location>
        <begin position="483"/>
        <end position="508"/>
    </location>
</feature>
<keyword evidence="10" id="KW-1185">Reference proteome</keyword>
<accession>A0A1B9GML1</accession>
<dbReference type="GO" id="GO:0022857">
    <property type="term" value="F:transmembrane transporter activity"/>
    <property type="evidence" value="ECO:0007669"/>
    <property type="project" value="InterPro"/>
</dbReference>
<dbReference type="Proteomes" id="UP000092666">
    <property type="component" value="Unassembled WGS sequence"/>
</dbReference>
<reference evidence="10" key="2">
    <citation type="submission" date="2013-12" db="EMBL/GenBank/DDBJ databases">
        <title>Evolution of pathogenesis and genome organization in the Tremellales.</title>
        <authorList>
            <person name="Cuomo C."/>
            <person name="Litvintseva A."/>
            <person name="Heitman J."/>
            <person name="Chen Y."/>
            <person name="Sun S."/>
            <person name="Springer D."/>
            <person name="Dromer F."/>
            <person name="Young S."/>
            <person name="Zeng Q."/>
            <person name="Chapman S."/>
            <person name="Gujja S."/>
            <person name="Saif S."/>
            <person name="Birren B."/>
        </authorList>
    </citation>
    <scope>NUCLEOTIDE SEQUENCE [LARGE SCALE GENOMIC DNA]</scope>
    <source>
        <strain evidence="10">BCC8398</strain>
    </source>
</reference>
<comment type="subcellular location">
    <subcellularLocation>
        <location evidence="1">Membrane</location>
        <topology evidence="1">Multi-pass membrane protein</topology>
    </subcellularLocation>
</comment>
<dbReference type="OrthoDB" id="440553at2759"/>
<dbReference type="InterPro" id="IPR020846">
    <property type="entry name" value="MFS_dom"/>
</dbReference>
<evidence type="ECO:0000313" key="9">
    <source>
        <dbReference type="EMBL" id="OCF32300.1"/>
    </source>
</evidence>
<evidence type="ECO:0000256" key="5">
    <source>
        <dbReference type="ARBA" id="ARBA00023136"/>
    </source>
</evidence>
<organism evidence="9 10">
    <name type="scientific">Kwoniella heveanensis BCC8398</name>
    <dbReference type="NCBI Taxonomy" id="1296120"/>
    <lineage>
        <taxon>Eukaryota</taxon>
        <taxon>Fungi</taxon>
        <taxon>Dikarya</taxon>
        <taxon>Basidiomycota</taxon>
        <taxon>Agaricomycotina</taxon>
        <taxon>Tremellomycetes</taxon>
        <taxon>Tremellales</taxon>
        <taxon>Cryptococcaceae</taxon>
        <taxon>Kwoniella</taxon>
    </lineage>
</organism>
<dbReference type="Pfam" id="PF07690">
    <property type="entry name" value="MFS_1"/>
    <property type="match status" value="1"/>
</dbReference>
<dbReference type="GO" id="GO:0005886">
    <property type="term" value="C:plasma membrane"/>
    <property type="evidence" value="ECO:0007669"/>
    <property type="project" value="TreeGrafter"/>
</dbReference>
<dbReference type="InterPro" id="IPR011701">
    <property type="entry name" value="MFS"/>
</dbReference>
<feature type="compositionally biased region" description="Low complexity" evidence="6">
    <location>
        <begin position="71"/>
        <end position="88"/>
    </location>
</feature>
<evidence type="ECO:0000256" key="2">
    <source>
        <dbReference type="ARBA" id="ARBA00022448"/>
    </source>
</evidence>
<evidence type="ECO:0000313" key="10">
    <source>
        <dbReference type="Proteomes" id="UP000092666"/>
    </source>
</evidence>
<dbReference type="AlphaFoldDB" id="A0A1B9GML1"/>
<feature type="transmembrane region" description="Helical" evidence="7">
    <location>
        <begin position="162"/>
        <end position="180"/>
    </location>
</feature>
<dbReference type="PANTHER" id="PTHR23502">
    <property type="entry name" value="MAJOR FACILITATOR SUPERFAMILY"/>
    <property type="match status" value="1"/>
</dbReference>
<dbReference type="InterPro" id="IPR036259">
    <property type="entry name" value="MFS_trans_sf"/>
</dbReference>
<feature type="transmembrane region" description="Helical" evidence="7">
    <location>
        <begin position="255"/>
        <end position="277"/>
    </location>
</feature>
<feature type="transmembrane region" description="Helical" evidence="7">
    <location>
        <begin position="283"/>
        <end position="302"/>
    </location>
</feature>
<gene>
    <name evidence="9" type="ORF">I316_05968</name>
</gene>
<feature type="transmembrane region" description="Helical" evidence="7">
    <location>
        <begin position="361"/>
        <end position="383"/>
    </location>
</feature>
<evidence type="ECO:0000256" key="7">
    <source>
        <dbReference type="SAM" id="Phobius"/>
    </source>
</evidence>
<feature type="transmembrane region" description="Helical" evidence="7">
    <location>
        <begin position="545"/>
        <end position="571"/>
    </location>
</feature>
<evidence type="ECO:0000256" key="1">
    <source>
        <dbReference type="ARBA" id="ARBA00004141"/>
    </source>
</evidence>
<feature type="transmembrane region" description="Helical" evidence="7">
    <location>
        <begin position="403"/>
        <end position="427"/>
    </location>
</feature>
<dbReference type="SUPFAM" id="SSF103473">
    <property type="entry name" value="MFS general substrate transporter"/>
    <property type="match status" value="1"/>
</dbReference>
<feature type="transmembrane region" description="Helical" evidence="7">
    <location>
        <begin position="458"/>
        <end position="477"/>
    </location>
</feature>